<organism evidence="2 3">
    <name type="scientific">Rhynchophorus ferrugineus</name>
    <name type="common">Red palm weevil</name>
    <name type="synonym">Curculio ferrugineus</name>
    <dbReference type="NCBI Taxonomy" id="354439"/>
    <lineage>
        <taxon>Eukaryota</taxon>
        <taxon>Metazoa</taxon>
        <taxon>Ecdysozoa</taxon>
        <taxon>Arthropoda</taxon>
        <taxon>Hexapoda</taxon>
        <taxon>Insecta</taxon>
        <taxon>Pterygota</taxon>
        <taxon>Neoptera</taxon>
        <taxon>Endopterygota</taxon>
        <taxon>Coleoptera</taxon>
        <taxon>Polyphaga</taxon>
        <taxon>Cucujiformia</taxon>
        <taxon>Curculionidae</taxon>
        <taxon>Dryophthorinae</taxon>
        <taxon>Rhynchophorus</taxon>
    </lineage>
</organism>
<feature type="non-terminal residue" evidence="2">
    <location>
        <position position="464"/>
    </location>
</feature>
<evidence type="ECO:0000313" key="2">
    <source>
        <dbReference type="EMBL" id="KAF7276819.1"/>
    </source>
</evidence>
<comment type="caution">
    <text evidence="2">The sequence shown here is derived from an EMBL/GenBank/DDBJ whole genome shotgun (WGS) entry which is preliminary data.</text>
</comment>
<reference evidence="2" key="1">
    <citation type="submission" date="2020-08" db="EMBL/GenBank/DDBJ databases">
        <title>Genome sequencing and assembly of the red palm weevil Rhynchophorus ferrugineus.</title>
        <authorList>
            <person name="Dias G.B."/>
            <person name="Bergman C.M."/>
            <person name="Manee M."/>
        </authorList>
    </citation>
    <scope>NUCLEOTIDE SEQUENCE</scope>
    <source>
        <strain evidence="2">AA-2017</strain>
        <tissue evidence="2">Whole larva</tissue>
    </source>
</reference>
<feature type="compositionally biased region" description="Low complexity" evidence="1">
    <location>
        <begin position="296"/>
        <end position="325"/>
    </location>
</feature>
<feature type="region of interest" description="Disordered" evidence="1">
    <location>
        <begin position="240"/>
        <end position="464"/>
    </location>
</feature>
<proteinExistence type="predicted"/>
<dbReference type="EMBL" id="JAACXV010005429">
    <property type="protein sequence ID" value="KAF7276819.1"/>
    <property type="molecule type" value="Genomic_DNA"/>
</dbReference>
<dbReference type="OrthoDB" id="78101at2759"/>
<feature type="region of interest" description="Disordered" evidence="1">
    <location>
        <begin position="152"/>
        <end position="171"/>
    </location>
</feature>
<accession>A0A834IA50</accession>
<gene>
    <name evidence="2" type="ORF">GWI33_009750</name>
</gene>
<protein>
    <submittedName>
        <fullName evidence="2">Uncharacterized protein</fullName>
    </submittedName>
</protein>
<feature type="compositionally biased region" description="Pro residues" evidence="1">
    <location>
        <begin position="326"/>
        <end position="339"/>
    </location>
</feature>
<dbReference type="AlphaFoldDB" id="A0A834IA50"/>
<name>A0A834IA50_RHYFE</name>
<sequence length="464" mass="53507">PASQRLAEKQRKKRLERVAADIEFYKTDRGKYVRELERKYNIPREITPPCSPCGEEDELEPSILDESIPKGLPPPLWPHSAALGSPYRRAFPMYKKYELHLEPTQFERIGPEGVPPLHPDLQELANWEEPFEVGDVTPLSAQSFNEEDLMYTPEPFHPTTPPSVGAGPCGTYSPQFSPPLGLLESPDFRLYDPQDIQFFDEGLSEQSEVRDFLDLSPPYTSEDARFDFFIETKLAKGREGIKPRPLFSGGYGEKPKKYFPRWYSKGPPSLRVISEEGDNRLTPPCRSQSTSRLQVPPSGRPQSRTPSPGRPSSRTPSRIPIRSPLPRTPSPRVPIPARSPEPVCTPCSPDQADFDLLERQFAKKEARRKSKMAPAEAQHRERTRRMKIQEMEEEADRRRMLSPGQREFEDMERQIEQESRPKKKRGRQQKDRDYREIQRRAMIDEMAEDAERQRLERTVTTISI</sequence>
<feature type="compositionally biased region" description="Basic and acidic residues" evidence="1">
    <location>
        <begin position="387"/>
        <end position="399"/>
    </location>
</feature>
<evidence type="ECO:0000256" key="1">
    <source>
        <dbReference type="SAM" id="MobiDB-lite"/>
    </source>
</evidence>
<keyword evidence="3" id="KW-1185">Reference proteome</keyword>
<evidence type="ECO:0000313" key="3">
    <source>
        <dbReference type="Proteomes" id="UP000625711"/>
    </source>
</evidence>
<feature type="compositionally biased region" description="Basic and acidic residues" evidence="1">
    <location>
        <begin position="428"/>
        <end position="457"/>
    </location>
</feature>
<feature type="compositionally biased region" description="Basic and acidic residues" evidence="1">
    <location>
        <begin position="406"/>
        <end position="420"/>
    </location>
</feature>
<dbReference type="Proteomes" id="UP000625711">
    <property type="component" value="Unassembled WGS sequence"/>
</dbReference>